<protein>
    <recommendedName>
        <fullName evidence="4">HAD-like protein</fullName>
    </recommendedName>
</protein>
<feature type="region of interest" description="Disordered" evidence="1">
    <location>
        <begin position="130"/>
        <end position="152"/>
    </location>
</feature>
<dbReference type="Gene3D" id="3.40.50.1000">
    <property type="entry name" value="HAD superfamily/HAD-like"/>
    <property type="match status" value="1"/>
</dbReference>
<feature type="non-terminal residue" evidence="2">
    <location>
        <position position="152"/>
    </location>
</feature>
<dbReference type="OrthoDB" id="40579at2759"/>
<gene>
    <name evidence="2" type="ORF">FISHEDRAFT_25740</name>
</gene>
<accession>A0A0D7A0K9</accession>
<dbReference type="InterPro" id="IPR051806">
    <property type="entry name" value="HAD-like_SPP"/>
</dbReference>
<sequence length="152" mass="15951">PAKHFYASRALSAVGLKTPLNFITTESVQQGKPAPDLYLFGAKLSGVDPGQCNYINVLSRIIVEDAPTSICSGKAAGCVVLATCTSLTRAALGKENPDFLVEDLSHMMASRTPDGGVSLFITQPPGRAYPKSAAPTPVDMSLPTPLMSRTVS</sequence>
<organism evidence="2 3">
    <name type="scientific">Fistulina hepatica ATCC 64428</name>
    <dbReference type="NCBI Taxonomy" id="1128425"/>
    <lineage>
        <taxon>Eukaryota</taxon>
        <taxon>Fungi</taxon>
        <taxon>Dikarya</taxon>
        <taxon>Basidiomycota</taxon>
        <taxon>Agaricomycotina</taxon>
        <taxon>Agaricomycetes</taxon>
        <taxon>Agaricomycetidae</taxon>
        <taxon>Agaricales</taxon>
        <taxon>Fistulinaceae</taxon>
        <taxon>Fistulina</taxon>
    </lineage>
</organism>
<dbReference type="InterPro" id="IPR023214">
    <property type="entry name" value="HAD_sf"/>
</dbReference>
<reference evidence="2 3" key="1">
    <citation type="journal article" date="2015" name="Fungal Genet. Biol.">
        <title>Evolution of novel wood decay mechanisms in Agaricales revealed by the genome sequences of Fistulina hepatica and Cylindrobasidium torrendii.</title>
        <authorList>
            <person name="Floudas D."/>
            <person name="Held B.W."/>
            <person name="Riley R."/>
            <person name="Nagy L.G."/>
            <person name="Koehler G."/>
            <person name="Ransdell A.S."/>
            <person name="Younus H."/>
            <person name="Chow J."/>
            <person name="Chiniquy J."/>
            <person name="Lipzen A."/>
            <person name="Tritt A."/>
            <person name="Sun H."/>
            <person name="Haridas S."/>
            <person name="LaButti K."/>
            <person name="Ohm R.A."/>
            <person name="Kues U."/>
            <person name="Blanchette R.A."/>
            <person name="Grigoriev I.V."/>
            <person name="Minto R.E."/>
            <person name="Hibbett D.S."/>
        </authorList>
    </citation>
    <scope>NUCLEOTIDE SEQUENCE [LARGE SCALE GENOMIC DNA]</scope>
    <source>
        <strain evidence="2 3">ATCC 64428</strain>
    </source>
</reference>
<dbReference type="EMBL" id="KN882105">
    <property type="protein sequence ID" value="KIY43320.1"/>
    <property type="molecule type" value="Genomic_DNA"/>
</dbReference>
<feature type="non-terminal residue" evidence="2">
    <location>
        <position position="1"/>
    </location>
</feature>
<evidence type="ECO:0000256" key="1">
    <source>
        <dbReference type="SAM" id="MobiDB-lite"/>
    </source>
</evidence>
<proteinExistence type="predicted"/>
<dbReference type="PANTHER" id="PTHR43481:SF4">
    <property type="entry name" value="GLYCEROL-1-PHOSPHATE PHOSPHOHYDROLASE 1-RELATED"/>
    <property type="match status" value="1"/>
</dbReference>
<dbReference type="Proteomes" id="UP000054144">
    <property type="component" value="Unassembled WGS sequence"/>
</dbReference>
<evidence type="ECO:0000313" key="2">
    <source>
        <dbReference type="EMBL" id="KIY43320.1"/>
    </source>
</evidence>
<dbReference type="InterPro" id="IPR036412">
    <property type="entry name" value="HAD-like_sf"/>
</dbReference>
<dbReference type="PANTHER" id="PTHR43481">
    <property type="entry name" value="FRUCTOSE-1-PHOSPHATE PHOSPHATASE"/>
    <property type="match status" value="1"/>
</dbReference>
<dbReference type="SUPFAM" id="SSF56784">
    <property type="entry name" value="HAD-like"/>
    <property type="match status" value="1"/>
</dbReference>
<dbReference type="GO" id="GO:0050308">
    <property type="term" value="F:sugar-phosphatase activity"/>
    <property type="evidence" value="ECO:0007669"/>
    <property type="project" value="TreeGrafter"/>
</dbReference>
<evidence type="ECO:0000313" key="3">
    <source>
        <dbReference type="Proteomes" id="UP000054144"/>
    </source>
</evidence>
<evidence type="ECO:0008006" key="4">
    <source>
        <dbReference type="Google" id="ProtNLM"/>
    </source>
</evidence>
<dbReference type="AlphaFoldDB" id="A0A0D7A0K9"/>
<name>A0A0D7A0K9_9AGAR</name>
<keyword evidence="3" id="KW-1185">Reference proteome</keyword>